<evidence type="ECO:0000313" key="2">
    <source>
        <dbReference type="EMBL" id="KAG6629466.1"/>
    </source>
</evidence>
<proteinExistence type="predicted"/>
<gene>
    <name evidence="2" type="ORF">CIPAW_14G086900</name>
    <name evidence="1" type="ORF">CIPAW_16G025900</name>
</gene>
<keyword evidence="3" id="KW-1185">Reference proteome</keyword>
<comment type="caution">
    <text evidence="2">The sequence shown here is derived from an EMBL/GenBank/DDBJ whole genome shotgun (WGS) entry which is preliminary data.</text>
</comment>
<dbReference type="EMBL" id="CM031822">
    <property type="protein sequence ID" value="KAG6629466.1"/>
    <property type="molecule type" value="Genomic_DNA"/>
</dbReference>
<accession>A0A8T1NCF1</accession>
<protein>
    <submittedName>
        <fullName evidence="2">Uncharacterized protein</fullName>
    </submittedName>
</protein>
<dbReference type="AlphaFoldDB" id="A0A8T1NCF1"/>
<dbReference type="Proteomes" id="UP000811609">
    <property type="component" value="Chromosome 16"/>
</dbReference>
<reference evidence="2" key="1">
    <citation type="submission" date="2020-12" db="EMBL/GenBank/DDBJ databases">
        <title>WGS assembly of Carya illinoinensis cv. Pawnee.</title>
        <authorList>
            <person name="Platts A."/>
            <person name="Shu S."/>
            <person name="Wright S."/>
            <person name="Barry K."/>
            <person name="Edger P."/>
            <person name="Pires J.C."/>
            <person name="Schmutz J."/>
        </authorList>
    </citation>
    <scope>NUCLEOTIDE SEQUENCE</scope>
    <source>
        <tissue evidence="2">Leaf</tissue>
    </source>
</reference>
<dbReference type="EMBL" id="CM031824">
    <property type="protein sequence ID" value="KAG6624420.1"/>
    <property type="molecule type" value="Genomic_DNA"/>
</dbReference>
<evidence type="ECO:0000313" key="1">
    <source>
        <dbReference type="EMBL" id="KAG6624420.1"/>
    </source>
</evidence>
<evidence type="ECO:0000313" key="3">
    <source>
        <dbReference type="Proteomes" id="UP000811609"/>
    </source>
</evidence>
<name>A0A8T1NCF1_CARIL</name>
<sequence length="100" mass="11216">MKDNKLWNVNGKKPNLFMLPIIKSHKTNLIHYATKNQLLLDYLGIFKGDHHTSSGGSKNMSLHSTKNPSCLAFSQSGKIKNDQTNTDECITQSLNQSLNK</sequence>
<dbReference type="Proteomes" id="UP000811609">
    <property type="component" value="Chromosome 14"/>
</dbReference>
<organism evidence="2 3">
    <name type="scientific">Carya illinoinensis</name>
    <name type="common">Pecan</name>
    <dbReference type="NCBI Taxonomy" id="32201"/>
    <lineage>
        <taxon>Eukaryota</taxon>
        <taxon>Viridiplantae</taxon>
        <taxon>Streptophyta</taxon>
        <taxon>Embryophyta</taxon>
        <taxon>Tracheophyta</taxon>
        <taxon>Spermatophyta</taxon>
        <taxon>Magnoliopsida</taxon>
        <taxon>eudicotyledons</taxon>
        <taxon>Gunneridae</taxon>
        <taxon>Pentapetalae</taxon>
        <taxon>rosids</taxon>
        <taxon>fabids</taxon>
        <taxon>Fagales</taxon>
        <taxon>Juglandaceae</taxon>
        <taxon>Carya</taxon>
    </lineage>
</organism>